<evidence type="ECO:0000313" key="2">
    <source>
        <dbReference type="Proteomes" id="UP001432027"/>
    </source>
</evidence>
<comment type="caution">
    <text evidence="1">The sequence shown here is derived from an EMBL/GenBank/DDBJ whole genome shotgun (WGS) entry which is preliminary data.</text>
</comment>
<evidence type="ECO:0000313" key="1">
    <source>
        <dbReference type="EMBL" id="GMS82848.1"/>
    </source>
</evidence>
<dbReference type="EMBL" id="BTSX01000002">
    <property type="protein sequence ID" value="GMS82848.1"/>
    <property type="molecule type" value="Genomic_DNA"/>
</dbReference>
<keyword evidence="2" id="KW-1185">Reference proteome</keyword>
<feature type="non-terminal residue" evidence="1">
    <location>
        <position position="1"/>
    </location>
</feature>
<protein>
    <submittedName>
        <fullName evidence="1">Uncharacterized protein</fullName>
    </submittedName>
</protein>
<dbReference type="AlphaFoldDB" id="A0AAV5SIE4"/>
<name>A0AAV5SIE4_9BILA</name>
<feature type="non-terminal residue" evidence="1">
    <location>
        <position position="84"/>
    </location>
</feature>
<reference evidence="1" key="1">
    <citation type="submission" date="2023-10" db="EMBL/GenBank/DDBJ databases">
        <title>Genome assembly of Pristionchus species.</title>
        <authorList>
            <person name="Yoshida K."/>
            <person name="Sommer R.J."/>
        </authorList>
    </citation>
    <scope>NUCLEOTIDE SEQUENCE</scope>
    <source>
        <strain evidence="1">RS0144</strain>
    </source>
</reference>
<dbReference type="Proteomes" id="UP001432027">
    <property type="component" value="Unassembled WGS sequence"/>
</dbReference>
<organism evidence="1 2">
    <name type="scientific">Pristionchus entomophagus</name>
    <dbReference type="NCBI Taxonomy" id="358040"/>
    <lineage>
        <taxon>Eukaryota</taxon>
        <taxon>Metazoa</taxon>
        <taxon>Ecdysozoa</taxon>
        <taxon>Nematoda</taxon>
        <taxon>Chromadorea</taxon>
        <taxon>Rhabditida</taxon>
        <taxon>Rhabditina</taxon>
        <taxon>Diplogasteromorpha</taxon>
        <taxon>Diplogasteroidea</taxon>
        <taxon>Neodiplogasteridae</taxon>
        <taxon>Pristionchus</taxon>
    </lineage>
</organism>
<sequence length="84" mass="9369">DAVHDLHEVHAFEHHLGGSLNMHIATELEAELLILPVHRFSNQPPIVHCYTSGNSTSLVILMPDPRSSCVRGDLQRHPTLDETN</sequence>
<accession>A0AAV5SIE4</accession>
<gene>
    <name evidence="1" type="ORF">PENTCL1PPCAC_5023</name>
</gene>
<proteinExistence type="predicted"/>